<evidence type="ECO:0000256" key="1">
    <source>
        <dbReference type="ARBA" id="ARBA00023098"/>
    </source>
</evidence>
<dbReference type="Pfam" id="PF01734">
    <property type="entry name" value="Patatin"/>
    <property type="match status" value="1"/>
</dbReference>
<sequence>MGRRGLVLGAGGITGIAWQLGMMQGLLAHGVDVGNADLVVGTSAGSVAGAIVAGKVDLAVAAALPVYPGPDEGAVEPDWELGAQAFQLLNDNELDLGEARRAVGELALRANVIDEARFVAGIAKRLPVHDWPVLPHLLITAVDARSGELITWDASAQVPLDLAVAASCAVPCVFPPVTIGGRQYMDGGVRSGTNADLAAGCDIVLAFAPLAPTRLRGAPQAEFDALRDSGSHVELIAPDETALADLGPYVLDPDRWEPAVATGRRQAALIAEQTARLWSGGD</sequence>
<feature type="short sequence motif" description="GXSXG" evidence="2">
    <location>
        <begin position="41"/>
        <end position="45"/>
    </location>
</feature>
<proteinExistence type="predicted"/>
<reference evidence="4" key="1">
    <citation type="submission" date="2021-01" db="EMBL/GenBank/DDBJ databases">
        <title>Whole genome shotgun sequence of Rhizocola hellebori NBRC 109834.</title>
        <authorList>
            <person name="Komaki H."/>
            <person name="Tamura T."/>
        </authorList>
    </citation>
    <scope>NUCLEOTIDE SEQUENCE</scope>
    <source>
        <strain evidence="4">NBRC 109834</strain>
    </source>
</reference>
<dbReference type="Gene3D" id="3.40.1090.10">
    <property type="entry name" value="Cytosolic phospholipase A2 catalytic domain"/>
    <property type="match status" value="2"/>
</dbReference>
<feature type="domain" description="PNPLA" evidence="3">
    <location>
        <begin position="7"/>
        <end position="199"/>
    </location>
</feature>
<feature type="short sequence motif" description="DGA/G" evidence="2">
    <location>
        <begin position="186"/>
        <end position="188"/>
    </location>
</feature>
<dbReference type="RefSeq" id="WP_203908616.1">
    <property type="nucleotide sequence ID" value="NZ_BONY01000014.1"/>
</dbReference>
<evidence type="ECO:0000313" key="4">
    <source>
        <dbReference type="EMBL" id="GIH04748.1"/>
    </source>
</evidence>
<keyword evidence="2" id="KW-0378">Hydrolase</keyword>
<dbReference type="PROSITE" id="PS51635">
    <property type="entry name" value="PNPLA"/>
    <property type="match status" value="1"/>
</dbReference>
<gene>
    <name evidence="4" type="ORF">Rhe02_28150</name>
</gene>
<dbReference type="GO" id="GO:0016787">
    <property type="term" value="F:hydrolase activity"/>
    <property type="evidence" value="ECO:0007669"/>
    <property type="project" value="UniProtKB-UniRule"/>
</dbReference>
<keyword evidence="5" id="KW-1185">Reference proteome</keyword>
<dbReference type="EMBL" id="BONY01000014">
    <property type="protein sequence ID" value="GIH04748.1"/>
    <property type="molecule type" value="Genomic_DNA"/>
</dbReference>
<feature type="active site" description="Proton acceptor" evidence="2">
    <location>
        <position position="186"/>
    </location>
</feature>
<evidence type="ECO:0000313" key="5">
    <source>
        <dbReference type="Proteomes" id="UP000612899"/>
    </source>
</evidence>
<protein>
    <submittedName>
        <fullName evidence="4">Patatin</fullName>
    </submittedName>
</protein>
<feature type="active site" description="Nucleophile" evidence="2">
    <location>
        <position position="43"/>
    </location>
</feature>
<evidence type="ECO:0000256" key="2">
    <source>
        <dbReference type="PROSITE-ProRule" id="PRU01161"/>
    </source>
</evidence>
<organism evidence="4 5">
    <name type="scientific">Rhizocola hellebori</name>
    <dbReference type="NCBI Taxonomy" id="1392758"/>
    <lineage>
        <taxon>Bacteria</taxon>
        <taxon>Bacillati</taxon>
        <taxon>Actinomycetota</taxon>
        <taxon>Actinomycetes</taxon>
        <taxon>Micromonosporales</taxon>
        <taxon>Micromonosporaceae</taxon>
        <taxon>Rhizocola</taxon>
    </lineage>
</organism>
<keyword evidence="1 2" id="KW-0443">Lipid metabolism</keyword>
<dbReference type="InterPro" id="IPR002641">
    <property type="entry name" value="PNPLA_dom"/>
</dbReference>
<evidence type="ECO:0000259" key="3">
    <source>
        <dbReference type="PROSITE" id="PS51635"/>
    </source>
</evidence>
<accession>A0A8J3Q7L3</accession>
<dbReference type="Proteomes" id="UP000612899">
    <property type="component" value="Unassembled WGS sequence"/>
</dbReference>
<comment type="caution">
    <text evidence="4">The sequence shown here is derived from an EMBL/GenBank/DDBJ whole genome shotgun (WGS) entry which is preliminary data.</text>
</comment>
<dbReference type="SUPFAM" id="SSF52151">
    <property type="entry name" value="FabD/lysophospholipase-like"/>
    <property type="match status" value="1"/>
</dbReference>
<dbReference type="InterPro" id="IPR016035">
    <property type="entry name" value="Acyl_Trfase/lysoPLipase"/>
</dbReference>
<keyword evidence="2" id="KW-0442">Lipid degradation</keyword>
<comment type="caution">
    <text evidence="2">Lacks conserved residue(s) required for the propagation of feature annotation.</text>
</comment>
<dbReference type="GO" id="GO:0016042">
    <property type="term" value="P:lipid catabolic process"/>
    <property type="evidence" value="ECO:0007669"/>
    <property type="project" value="UniProtKB-UniRule"/>
</dbReference>
<dbReference type="AlphaFoldDB" id="A0A8J3Q7L3"/>
<name>A0A8J3Q7L3_9ACTN</name>